<dbReference type="EMBL" id="ULHB01000014">
    <property type="protein sequence ID" value="SYW76112.1"/>
    <property type="molecule type" value="Genomic_DNA"/>
</dbReference>
<sequence>MSLLRTSTNLFSTVRVGASASRSIATSAVRRTDDLNILNKDTHSGASIKADKHSKDPKTLQKETAQASEQRGAPGEKGKMSGSPNDVPTQSEDAVHGEKHEKSPGQLQKETVGKLHN</sequence>
<dbReference type="AlphaFoldDB" id="A0A1K0GC28"/>
<evidence type="ECO:0000313" key="3">
    <source>
        <dbReference type="EMBL" id="SYW76112.1"/>
    </source>
</evidence>
<reference evidence="4" key="2">
    <citation type="submission" date="2016-04" db="EMBL/GenBank/DDBJ databases">
        <authorList>
            <person name="Guldener U."/>
            <person name="Guldener U."/>
        </authorList>
    </citation>
    <scope>NUCLEOTIDE SEQUENCE [LARGE SCALE GENOMIC DNA]</scope>
    <source>
        <strain evidence="4">UB2112</strain>
    </source>
</reference>
<evidence type="ECO:0000313" key="2">
    <source>
        <dbReference type="EMBL" id="SAM85620.1"/>
    </source>
</evidence>
<dbReference type="OrthoDB" id="2555115at2759"/>
<dbReference type="Proteomes" id="UP000179920">
    <property type="component" value="Chromosome XVIII"/>
</dbReference>
<gene>
    <name evidence="3" type="ORF">UBRO2_01183</name>
    <name evidence="2" type="ORF">UBRO_08199</name>
</gene>
<protein>
    <submittedName>
        <fullName evidence="2">Uncharacterized protein</fullName>
    </submittedName>
</protein>
<evidence type="ECO:0000313" key="5">
    <source>
        <dbReference type="Proteomes" id="UP000658997"/>
    </source>
</evidence>
<dbReference type="EMBL" id="LT558134">
    <property type="protein sequence ID" value="SAM85620.1"/>
    <property type="molecule type" value="Genomic_DNA"/>
</dbReference>
<organism evidence="2 4">
    <name type="scientific">Ustilago bromivora</name>
    <dbReference type="NCBI Taxonomy" id="307758"/>
    <lineage>
        <taxon>Eukaryota</taxon>
        <taxon>Fungi</taxon>
        <taxon>Dikarya</taxon>
        <taxon>Basidiomycota</taxon>
        <taxon>Ustilaginomycotina</taxon>
        <taxon>Ustilaginomycetes</taxon>
        <taxon>Ustilaginales</taxon>
        <taxon>Ustilaginaceae</taxon>
        <taxon>Ustilago</taxon>
    </lineage>
</organism>
<reference evidence="2" key="1">
    <citation type="submission" date="2016-04" db="EMBL/GenBank/DDBJ databases">
        <authorList>
            <person name="Evans L.H."/>
            <person name="Alamgir A."/>
            <person name="Owens N."/>
            <person name="Weber N.D."/>
            <person name="Virtaneva K."/>
            <person name="Barbian K."/>
            <person name="Babar A."/>
            <person name="Rosenke K."/>
        </authorList>
    </citation>
    <scope>NUCLEOTIDE SEQUENCE</scope>
    <source>
        <strain evidence="2">UB2112</strain>
    </source>
</reference>
<reference evidence="3" key="3">
    <citation type="submission" date="2018-08" db="EMBL/GenBank/DDBJ databases">
        <authorList>
            <person name="Guldener U."/>
        </authorList>
    </citation>
    <scope>NUCLEOTIDE SEQUENCE</scope>
    <source>
        <strain evidence="3">UB2</strain>
    </source>
</reference>
<proteinExistence type="predicted"/>
<feature type="compositionally biased region" description="Polar residues" evidence="1">
    <location>
        <begin position="82"/>
        <end position="92"/>
    </location>
</feature>
<name>A0A1K0GC28_9BASI</name>
<dbReference type="Proteomes" id="UP000658997">
    <property type="component" value="Unassembled WGS sequence"/>
</dbReference>
<feature type="compositionally biased region" description="Basic and acidic residues" evidence="1">
    <location>
        <begin position="93"/>
        <end position="103"/>
    </location>
</feature>
<feature type="region of interest" description="Disordered" evidence="1">
    <location>
        <begin position="40"/>
        <end position="117"/>
    </location>
</feature>
<feature type="compositionally biased region" description="Basic and acidic residues" evidence="1">
    <location>
        <begin position="49"/>
        <end position="61"/>
    </location>
</feature>
<keyword evidence="5" id="KW-1185">Reference proteome</keyword>
<evidence type="ECO:0000313" key="4">
    <source>
        <dbReference type="Proteomes" id="UP000179920"/>
    </source>
</evidence>
<evidence type="ECO:0000256" key="1">
    <source>
        <dbReference type="SAM" id="MobiDB-lite"/>
    </source>
</evidence>
<accession>A0A1K0GC28</accession>